<accession>A0A285VES4</accession>
<dbReference type="Proteomes" id="UP000219688">
    <property type="component" value="Unassembled WGS sequence"/>
</dbReference>
<organism evidence="1 2">
    <name type="scientific">Ornithinimicrobium cerasi</name>
    <dbReference type="NCBI Taxonomy" id="2248773"/>
    <lineage>
        <taxon>Bacteria</taxon>
        <taxon>Bacillati</taxon>
        <taxon>Actinomycetota</taxon>
        <taxon>Actinomycetes</taxon>
        <taxon>Micrococcales</taxon>
        <taxon>Ornithinimicrobiaceae</taxon>
        <taxon>Ornithinimicrobium</taxon>
    </lineage>
</organism>
<keyword evidence="2" id="KW-1185">Reference proteome</keyword>
<evidence type="ECO:0000313" key="2">
    <source>
        <dbReference type="Proteomes" id="UP000219688"/>
    </source>
</evidence>
<proteinExistence type="predicted"/>
<reference evidence="2" key="1">
    <citation type="submission" date="2017-08" db="EMBL/GenBank/DDBJ databases">
        <authorList>
            <person name="Varghese N."/>
            <person name="Submissions S."/>
        </authorList>
    </citation>
    <scope>NUCLEOTIDE SEQUENCE [LARGE SCALE GENOMIC DNA]</scope>
    <source>
        <strain evidence="2">USBA17B2</strain>
    </source>
</reference>
<name>A0A285VES4_9MICO</name>
<evidence type="ECO:0000313" key="1">
    <source>
        <dbReference type="EMBL" id="SOC52579.1"/>
    </source>
</evidence>
<dbReference type="EMBL" id="OBQK01000001">
    <property type="protein sequence ID" value="SOC52579.1"/>
    <property type="molecule type" value="Genomic_DNA"/>
</dbReference>
<protein>
    <submittedName>
        <fullName evidence="1">Uncharacterized protein</fullName>
    </submittedName>
</protein>
<sequence length="492" mass="51167">MASPSPQARGAGHHGGRPGPSLARSLLVLTGMLTLALALGLVAAPDDPAPETVGLTQPGPHLGLELVGRGWILGNDGTPPVGVDGMRLTDTVEIGYEEPTGWLRLGAGWSTGGTRWGVLWCDLPELADPAVRSPALTLTFDEGDVSLPCAARDGTPAVTRLTPLPPAGPEDHPTPEHVWEGDLPREGGATLGIYLELYGAPLRTGRVLPPPPPAPAAVALDSTTIPVRHGGRSVRVAMVELTADSRLELWAGGPGLLRVSVDGRVVTDDGDLADEPDWADQDPDLRDGFWHAGREGATRTLELSPDVLPPDEGARTVVVSVGEDAALPGAWSVHVTPGTPVEPRGAALPTPLPVDLPDVPGMTAAAAWQVPGDGHPHDLPVPDLAAAPSSEGSAATPVDPWSWKYVVVSDDPRPGVPATLLSADRGRAFPRVGTDALTAGTEIPETVLRQRDQARPADERSGRLAVTLAPAPGQPLLQVLAFRPEDDPDPQP</sequence>
<gene>
    <name evidence="1" type="ORF">SAMN05421879_101697</name>
</gene>
<dbReference type="AlphaFoldDB" id="A0A285VES4"/>
<dbReference type="RefSeq" id="WP_097186837.1">
    <property type="nucleotide sequence ID" value="NZ_OBQK01000001.1"/>
</dbReference>